<comment type="subcellular location">
    <subcellularLocation>
        <location evidence="1">Membrane</location>
        <topology evidence="1">Single-pass membrane protein</topology>
    </subcellularLocation>
</comment>
<evidence type="ECO:0000256" key="4">
    <source>
        <dbReference type="ARBA" id="ARBA00022989"/>
    </source>
</evidence>
<dbReference type="GO" id="GO:0015628">
    <property type="term" value="P:protein secretion by the type II secretion system"/>
    <property type="evidence" value="ECO:0007669"/>
    <property type="project" value="InterPro"/>
</dbReference>
<proteinExistence type="predicted"/>
<dbReference type="GO" id="GO:0015627">
    <property type="term" value="C:type II protein secretion system complex"/>
    <property type="evidence" value="ECO:0007669"/>
    <property type="project" value="InterPro"/>
</dbReference>
<organism evidence="7 8">
    <name type="scientific">Sulfurisoma sediminicola</name>
    <dbReference type="NCBI Taxonomy" id="1381557"/>
    <lineage>
        <taxon>Bacteria</taxon>
        <taxon>Pseudomonadati</taxon>
        <taxon>Pseudomonadota</taxon>
        <taxon>Betaproteobacteria</taxon>
        <taxon>Nitrosomonadales</taxon>
        <taxon>Sterolibacteriaceae</taxon>
        <taxon>Sulfurisoma</taxon>
    </lineage>
</organism>
<dbReference type="PANTHER" id="PTHR30093:SF44">
    <property type="entry name" value="TYPE II SECRETION SYSTEM CORE PROTEIN G"/>
    <property type="match status" value="1"/>
</dbReference>
<comment type="caution">
    <text evidence="7">The sequence shown here is derived from an EMBL/GenBank/DDBJ whole genome shotgun (WGS) entry which is preliminary data.</text>
</comment>
<feature type="transmembrane region" description="Helical" evidence="6">
    <location>
        <begin position="12"/>
        <end position="34"/>
    </location>
</feature>
<dbReference type="InterPro" id="IPR012902">
    <property type="entry name" value="N_methyl_site"/>
</dbReference>
<evidence type="ECO:0000256" key="3">
    <source>
        <dbReference type="ARBA" id="ARBA00022692"/>
    </source>
</evidence>
<dbReference type="NCBIfam" id="TIGR02532">
    <property type="entry name" value="IV_pilin_GFxxxE"/>
    <property type="match status" value="1"/>
</dbReference>
<keyword evidence="2" id="KW-0488">Methylation</keyword>
<dbReference type="PANTHER" id="PTHR30093">
    <property type="entry name" value="GENERAL SECRETION PATHWAY PROTEIN G"/>
    <property type="match status" value="1"/>
</dbReference>
<evidence type="ECO:0000313" key="7">
    <source>
        <dbReference type="EMBL" id="RLJ67813.1"/>
    </source>
</evidence>
<evidence type="ECO:0000256" key="1">
    <source>
        <dbReference type="ARBA" id="ARBA00004167"/>
    </source>
</evidence>
<accession>A0A497XIT7</accession>
<keyword evidence="8" id="KW-1185">Reference proteome</keyword>
<keyword evidence="5 6" id="KW-0472">Membrane</keyword>
<keyword evidence="3 6" id="KW-0812">Transmembrane</keyword>
<evidence type="ECO:0000256" key="2">
    <source>
        <dbReference type="ARBA" id="ARBA00022481"/>
    </source>
</evidence>
<dbReference type="SUPFAM" id="SSF54523">
    <property type="entry name" value="Pili subunits"/>
    <property type="match status" value="1"/>
</dbReference>
<sequence length="158" mass="17342">MFERQTRRCRQAAMTLIEVLIGMVIVGTLASIALNSYRGYTEKMRVTQATADIAGIALALNRYHADNRTFPPSLGVLGIPIPTDPWGRAYQYLPIDIDPPPNQGQIRKDKNLNPLNSDFDLYSMGPDGQTAKQLTASKARDDIVRANNGAFIGVAANH</sequence>
<dbReference type="RefSeq" id="WP_165904732.1">
    <property type="nucleotide sequence ID" value="NZ_BHVV01000001.1"/>
</dbReference>
<dbReference type="Pfam" id="PF07963">
    <property type="entry name" value="N_methyl"/>
    <property type="match status" value="1"/>
</dbReference>
<dbReference type="Proteomes" id="UP000268908">
    <property type="component" value="Unassembled WGS sequence"/>
</dbReference>
<protein>
    <submittedName>
        <fullName evidence="7">General secretion pathway protein G</fullName>
    </submittedName>
</protein>
<dbReference type="InterPro" id="IPR000983">
    <property type="entry name" value="Bac_GSPG_pilin"/>
</dbReference>
<dbReference type="EMBL" id="RCCI01000004">
    <property type="protein sequence ID" value="RLJ67813.1"/>
    <property type="molecule type" value="Genomic_DNA"/>
</dbReference>
<name>A0A497XIT7_9PROT</name>
<dbReference type="InterPro" id="IPR045584">
    <property type="entry name" value="Pilin-like"/>
</dbReference>
<evidence type="ECO:0000313" key="8">
    <source>
        <dbReference type="Proteomes" id="UP000268908"/>
    </source>
</evidence>
<keyword evidence="4 6" id="KW-1133">Transmembrane helix</keyword>
<dbReference type="GO" id="GO:0016020">
    <property type="term" value="C:membrane"/>
    <property type="evidence" value="ECO:0007669"/>
    <property type="project" value="UniProtKB-SubCell"/>
</dbReference>
<gene>
    <name evidence="7" type="ORF">DFR35_0363</name>
</gene>
<evidence type="ECO:0000256" key="6">
    <source>
        <dbReference type="SAM" id="Phobius"/>
    </source>
</evidence>
<evidence type="ECO:0000256" key="5">
    <source>
        <dbReference type="ARBA" id="ARBA00023136"/>
    </source>
</evidence>
<reference evidence="7 8" key="1">
    <citation type="submission" date="2018-10" db="EMBL/GenBank/DDBJ databases">
        <title>Genomic Encyclopedia of Type Strains, Phase IV (KMG-IV): sequencing the most valuable type-strain genomes for metagenomic binning, comparative biology and taxonomic classification.</title>
        <authorList>
            <person name="Goeker M."/>
        </authorList>
    </citation>
    <scope>NUCLEOTIDE SEQUENCE [LARGE SCALE GENOMIC DNA]</scope>
    <source>
        <strain evidence="7 8">DSM 26916</strain>
    </source>
</reference>
<dbReference type="AlphaFoldDB" id="A0A497XIT7"/>
<dbReference type="PRINTS" id="PR00813">
    <property type="entry name" value="BCTERIALGSPG"/>
</dbReference>
<dbReference type="Gene3D" id="3.30.700.10">
    <property type="entry name" value="Glycoprotein, Type 4 Pilin"/>
    <property type="match status" value="1"/>
</dbReference>